<evidence type="ECO:0000259" key="5">
    <source>
        <dbReference type="PROSITE" id="PS51915"/>
    </source>
</evidence>
<feature type="compositionally biased region" description="Basic and acidic residues" evidence="3">
    <location>
        <begin position="249"/>
        <end position="263"/>
    </location>
</feature>
<keyword evidence="1" id="KW-0479">Metal-binding</keyword>
<evidence type="ECO:0000313" key="7">
    <source>
        <dbReference type="Proteomes" id="UP001558652"/>
    </source>
</evidence>
<dbReference type="GO" id="GO:0008270">
    <property type="term" value="F:zinc ion binding"/>
    <property type="evidence" value="ECO:0007669"/>
    <property type="project" value="UniProtKB-KW"/>
</dbReference>
<accession>A0ABD0YIJ9</accession>
<keyword evidence="1" id="KW-0862">Zinc</keyword>
<sequence>MDMNYRGQTTERISPGCMVRITELRARDDRLRLCTSSEGSKMHIFREEGKRRQLSSKIQLCLPLQVNEEDSLPKIVCNDCVDKLESFFDFRSSCVNAEAMLEGYFTSLRYSNDFNKEGKVYVKDVSPCKGQECDNSKKSLEVTSSQTQMPTPGRGQGGKGPPVTSVPVTLDSLTNLVQAAAIQIVGQAEPEDNRLQQYKCAVQIQPGPVLESSNSDNRFTYQPCSNNPITTTTTVLKSVQAQHFVSPSKQDKSSEDEEHRVEEESSDDENETSLQPTIAFTSSNAGQDVLVHFDFNKEKESPQNVFHTSDGINRNSVVQIGEFLRMKTVEIETGDEVNVRTESNGSCEHCGKELTEEERESHSLTCSPLAENTLEEKANITYRCDICNKLFKRKEHLFQHKKLHTGDPDALPVAVCASQG</sequence>
<organism evidence="6 7">
    <name type="scientific">Ranatra chinensis</name>
    <dbReference type="NCBI Taxonomy" id="642074"/>
    <lineage>
        <taxon>Eukaryota</taxon>
        <taxon>Metazoa</taxon>
        <taxon>Ecdysozoa</taxon>
        <taxon>Arthropoda</taxon>
        <taxon>Hexapoda</taxon>
        <taxon>Insecta</taxon>
        <taxon>Pterygota</taxon>
        <taxon>Neoptera</taxon>
        <taxon>Paraneoptera</taxon>
        <taxon>Hemiptera</taxon>
        <taxon>Heteroptera</taxon>
        <taxon>Panheteroptera</taxon>
        <taxon>Nepomorpha</taxon>
        <taxon>Nepidae</taxon>
        <taxon>Ranatrinae</taxon>
        <taxon>Ranatra</taxon>
    </lineage>
</organism>
<keyword evidence="1" id="KW-0863">Zinc-finger</keyword>
<gene>
    <name evidence="6" type="ORF">AAG570_012352</name>
</gene>
<dbReference type="InterPro" id="IPR012934">
    <property type="entry name" value="Znf_AD"/>
</dbReference>
<feature type="region of interest" description="Disordered" evidence="3">
    <location>
        <begin position="243"/>
        <end position="273"/>
    </location>
</feature>
<dbReference type="EMBL" id="JBFDAA010000007">
    <property type="protein sequence ID" value="KAL1131115.1"/>
    <property type="molecule type" value="Genomic_DNA"/>
</dbReference>
<dbReference type="SMART" id="SM00355">
    <property type="entry name" value="ZnF_C2H2"/>
    <property type="match status" value="1"/>
</dbReference>
<keyword evidence="7" id="KW-1185">Reference proteome</keyword>
<evidence type="ECO:0000313" key="6">
    <source>
        <dbReference type="EMBL" id="KAL1131115.1"/>
    </source>
</evidence>
<evidence type="ECO:0000256" key="2">
    <source>
        <dbReference type="PROSITE-ProRule" id="PRU01263"/>
    </source>
</evidence>
<dbReference type="Proteomes" id="UP001558652">
    <property type="component" value="Unassembled WGS sequence"/>
</dbReference>
<feature type="region of interest" description="Disordered" evidence="3">
    <location>
        <begin position="137"/>
        <end position="163"/>
    </location>
</feature>
<feature type="domain" description="C2H2-type" evidence="4">
    <location>
        <begin position="382"/>
        <end position="409"/>
    </location>
</feature>
<dbReference type="Gene3D" id="3.30.160.60">
    <property type="entry name" value="Classic Zinc Finger"/>
    <property type="match status" value="1"/>
</dbReference>
<dbReference type="SMART" id="SM00868">
    <property type="entry name" value="zf-AD"/>
    <property type="match status" value="1"/>
</dbReference>
<feature type="compositionally biased region" description="Polar residues" evidence="3">
    <location>
        <begin position="141"/>
        <end position="150"/>
    </location>
</feature>
<evidence type="ECO:0000259" key="4">
    <source>
        <dbReference type="PROSITE" id="PS50157"/>
    </source>
</evidence>
<dbReference type="InterPro" id="IPR013087">
    <property type="entry name" value="Znf_C2H2_type"/>
</dbReference>
<dbReference type="InterPro" id="IPR036236">
    <property type="entry name" value="Znf_C2H2_sf"/>
</dbReference>
<dbReference type="PANTHER" id="PTHR39942:SF1">
    <property type="entry name" value="BCDNA.LD26519-RELATED"/>
    <property type="match status" value="1"/>
</dbReference>
<reference evidence="6 7" key="1">
    <citation type="submission" date="2024-07" db="EMBL/GenBank/DDBJ databases">
        <title>Chromosome-level genome assembly of the water stick insect Ranatra chinensis (Heteroptera: Nepidae).</title>
        <authorList>
            <person name="Liu X."/>
        </authorList>
    </citation>
    <scope>NUCLEOTIDE SEQUENCE [LARGE SCALE GENOMIC DNA]</scope>
    <source>
        <strain evidence="6">Cailab_2021Rc</strain>
        <tissue evidence="6">Muscle</tissue>
    </source>
</reference>
<comment type="caution">
    <text evidence="6">The sequence shown here is derived from an EMBL/GenBank/DDBJ whole genome shotgun (WGS) entry which is preliminary data.</text>
</comment>
<dbReference type="Gene3D" id="3.40.1800.20">
    <property type="match status" value="1"/>
</dbReference>
<dbReference type="SUPFAM" id="SSF57716">
    <property type="entry name" value="Glucocorticoid receptor-like (DNA-binding domain)"/>
    <property type="match status" value="1"/>
</dbReference>
<dbReference type="PROSITE" id="PS50157">
    <property type="entry name" value="ZINC_FINGER_C2H2_2"/>
    <property type="match status" value="1"/>
</dbReference>
<comment type="caution">
    <text evidence="2">Lacks conserved residue(s) required for the propagation of feature annotation.</text>
</comment>
<protein>
    <submittedName>
        <fullName evidence="6">Uncharacterized protein</fullName>
    </submittedName>
</protein>
<dbReference type="Pfam" id="PF07776">
    <property type="entry name" value="zf-AD"/>
    <property type="match status" value="1"/>
</dbReference>
<evidence type="ECO:0000256" key="1">
    <source>
        <dbReference type="PROSITE-ProRule" id="PRU00042"/>
    </source>
</evidence>
<name>A0ABD0YIJ9_9HEMI</name>
<evidence type="ECO:0000256" key="3">
    <source>
        <dbReference type="SAM" id="MobiDB-lite"/>
    </source>
</evidence>
<feature type="domain" description="ZAD" evidence="5">
    <location>
        <begin position="29"/>
        <end position="104"/>
    </location>
</feature>
<dbReference type="PROSITE" id="PS00028">
    <property type="entry name" value="ZINC_FINGER_C2H2_1"/>
    <property type="match status" value="1"/>
</dbReference>
<dbReference type="PANTHER" id="PTHR39942">
    <property type="entry name" value="BCDNA.LD26519-RELATED"/>
    <property type="match status" value="1"/>
</dbReference>
<dbReference type="SUPFAM" id="SSF57667">
    <property type="entry name" value="beta-beta-alpha zinc fingers"/>
    <property type="match status" value="1"/>
</dbReference>
<proteinExistence type="predicted"/>
<dbReference type="AlphaFoldDB" id="A0ABD0YIJ9"/>
<dbReference type="PROSITE" id="PS51915">
    <property type="entry name" value="ZAD"/>
    <property type="match status" value="1"/>
</dbReference>